<dbReference type="RefSeq" id="XP_038778149.1">
    <property type="nucleotide sequence ID" value="XM_038922221.1"/>
</dbReference>
<dbReference type="GO" id="GO:0034388">
    <property type="term" value="C:Pwp2p-containing subcomplex of 90S preribosome"/>
    <property type="evidence" value="ECO:0007669"/>
    <property type="project" value="TreeGrafter"/>
</dbReference>
<dbReference type="CDD" id="cd00200">
    <property type="entry name" value="WD40"/>
    <property type="match status" value="1"/>
</dbReference>
<dbReference type="InterPro" id="IPR036322">
    <property type="entry name" value="WD40_repeat_dom_sf"/>
</dbReference>
<dbReference type="GO" id="GO:0032040">
    <property type="term" value="C:small-subunit processome"/>
    <property type="evidence" value="ECO:0007669"/>
    <property type="project" value="TreeGrafter"/>
</dbReference>
<proteinExistence type="inferred from homology"/>
<feature type="region of interest" description="Disordered" evidence="6">
    <location>
        <begin position="851"/>
        <end position="904"/>
    </location>
</feature>
<gene>
    <name evidence="8" type="primary">PWP2</name>
    <name evidence="8" type="ORF">FOA43_001915</name>
</gene>
<accession>A0A875S5W8</accession>
<keyword evidence="3 5" id="KW-0853">WD repeat</keyword>
<evidence type="ECO:0000256" key="2">
    <source>
        <dbReference type="ARBA" id="ARBA00022553"/>
    </source>
</evidence>
<dbReference type="FunFam" id="2.130.10.10:FF:000602">
    <property type="entry name" value="Periodic tryptophan protein 2"/>
    <property type="match status" value="1"/>
</dbReference>
<sequence length="904" mass="101552">MKSDFKFSNLLGTVYYQGNLIFTKNGSTLLSPVGNRVSVFDLIHNTSYTLNYEHRRNISCVALNKQETLLISVDEDGRAILVNFRARTVLHHFNFKEKVRDIKFSPDGKYFALAAGRFVQIWKTPEVNEDRQFAPFVRHRVYAGHYTDIISISWSGDSRFILSSSKDLTARIFSLNSQDKGVKMTLAGHRDYVMRAFFDSSQEKIYTVSKDGAIFRWEYTERPGEEDLPVEEKHMSWRIMAKSFFLAGATVKCATFHSSSNMLVVGFANGEFRLYELPDFTLIQQLSMGLNAVSTVTVNNSGEWIAFGSKKLGQLLVYEWQSESYILRQQGHFDSMNCLTYSPDGSRLVTASDDGKIKIWDIASGFCLATFEEHTSAVTGVAFAKRGQVMFSCSLDGTVRAWDLIRYRNFRTLTSTKRLQYSCLAVDPSGEIVVAGSLDDFAIQVWSVQTAQLLDQLSGHEGPISCLSFGTEGKTLLASASWDKTIRIWDIFSRAQTSEPFDMMSECLSLAMRPDSLEVAASTLDGKLIFWDVENGKQTRELDCKKDILQGRYMEDDFTAANSARGKNFSTIAYSFDGLTLVAAGNNNSICLYDLPNEVLLKRFTVSLNMQLNGTQLFLNSKRMAEGGAIDLVDNDGELSDVEERNRGNSVLPGSKRGDISARSSRPEIRVTSVSFSPTASAFAVASTEGLLVYSVDETVIFDPFDLDMDVTPDSTLEALKEGEYLNALVMAFRLNETYLIHRVYESIPFKDVGLVSRDLPVVYLPKLLDFIGALAMDSQHIEFNLIWISNLITAHGKYITKNKHMFGSGCRAIQRFLNRLAKDIVGAGKKNEYYTAFISTSHQIEVKEQKEIETQTQNEDDSAEDESDEQSQHEPDTEDGWFGPNDEAKKIIDNFTDSDSEIE</sequence>
<dbReference type="InterPro" id="IPR001680">
    <property type="entry name" value="WD40_rpt"/>
</dbReference>
<dbReference type="GO" id="GO:0000028">
    <property type="term" value="P:ribosomal small subunit assembly"/>
    <property type="evidence" value="ECO:0007669"/>
    <property type="project" value="TreeGrafter"/>
</dbReference>
<feature type="repeat" description="WD" evidence="5">
    <location>
        <begin position="509"/>
        <end position="541"/>
    </location>
</feature>
<evidence type="ECO:0000313" key="9">
    <source>
        <dbReference type="Proteomes" id="UP000662931"/>
    </source>
</evidence>
<name>A0A875S5W8_EENNA</name>
<dbReference type="InterPro" id="IPR020472">
    <property type="entry name" value="WD40_PAC1"/>
</dbReference>
<feature type="repeat" description="WD" evidence="5">
    <location>
        <begin position="142"/>
        <end position="183"/>
    </location>
</feature>
<dbReference type="OrthoDB" id="3142434at2759"/>
<feature type="repeat" description="WD" evidence="5">
    <location>
        <begin position="329"/>
        <end position="370"/>
    </location>
</feature>
<evidence type="ECO:0000256" key="3">
    <source>
        <dbReference type="ARBA" id="ARBA00022574"/>
    </source>
</evidence>
<feature type="compositionally biased region" description="Acidic residues" evidence="6">
    <location>
        <begin position="859"/>
        <end position="870"/>
    </location>
</feature>
<feature type="region of interest" description="Disordered" evidence="6">
    <location>
        <begin position="643"/>
        <end position="664"/>
    </location>
</feature>
<dbReference type="GO" id="GO:0000462">
    <property type="term" value="P:maturation of SSU-rRNA from tricistronic rRNA transcript (SSU-rRNA, 5.8S rRNA, LSU-rRNA)"/>
    <property type="evidence" value="ECO:0007669"/>
    <property type="project" value="TreeGrafter"/>
</dbReference>
<dbReference type="Gene3D" id="2.130.10.10">
    <property type="entry name" value="YVTN repeat-like/Quinoprotein amine dehydrogenase"/>
    <property type="match status" value="3"/>
</dbReference>
<keyword evidence="2" id="KW-0597">Phosphoprotein</keyword>
<dbReference type="EMBL" id="CP064812">
    <property type="protein sequence ID" value="QPG74584.1"/>
    <property type="molecule type" value="Genomic_DNA"/>
</dbReference>
<evidence type="ECO:0000256" key="5">
    <source>
        <dbReference type="PROSITE-ProRule" id="PRU00221"/>
    </source>
</evidence>
<evidence type="ECO:0000313" key="8">
    <source>
        <dbReference type="EMBL" id="QPG74584.1"/>
    </source>
</evidence>
<dbReference type="PANTHER" id="PTHR19858">
    <property type="entry name" value="WD40 REPEAT PROTEIN"/>
    <property type="match status" value="1"/>
</dbReference>
<feature type="repeat" description="WD" evidence="5">
    <location>
        <begin position="457"/>
        <end position="499"/>
    </location>
</feature>
<dbReference type="KEGG" id="bnn:FOA43_001915"/>
<dbReference type="PROSITE" id="PS50082">
    <property type="entry name" value="WD_REPEATS_2"/>
    <property type="match status" value="6"/>
</dbReference>
<dbReference type="SUPFAM" id="SSF50978">
    <property type="entry name" value="WD40 repeat-like"/>
    <property type="match status" value="3"/>
</dbReference>
<dbReference type="InterPro" id="IPR019775">
    <property type="entry name" value="WD40_repeat_CS"/>
</dbReference>
<evidence type="ECO:0000256" key="6">
    <source>
        <dbReference type="SAM" id="MobiDB-lite"/>
    </source>
</evidence>
<feature type="domain" description="Small-subunit processome Utp12" evidence="7">
    <location>
        <begin position="736"/>
        <end position="837"/>
    </location>
</feature>
<dbReference type="AlphaFoldDB" id="A0A875S5W8"/>
<feature type="repeat" description="WD" evidence="5">
    <location>
        <begin position="371"/>
        <end position="412"/>
    </location>
</feature>
<dbReference type="Pfam" id="PF00400">
    <property type="entry name" value="WD40"/>
    <property type="match status" value="5"/>
</dbReference>
<keyword evidence="4" id="KW-0677">Repeat</keyword>
<dbReference type="PROSITE" id="PS00678">
    <property type="entry name" value="WD_REPEATS_1"/>
    <property type="match status" value="3"/>
</dbReference>
<dbReference type="InterPro" id="IPR027145">
    <property type="entry name" value="PWP2"/>
</dbReference>
<protein>
    <submittedName>
        <fullName evidence="8">U3 snoRNP protein</fullName>
    </submittedName>
</protein>
<dbReference type="InterPro" id="IPR015943">
    <property type="entry name" value="WD40/YVTN_repeat-like_dom_sf"/>
</dbReference>
<feature type="repeat" description="WD" evidence="5">
    <location>
        <begin position="186"/>
        <end position="218"/>
    </location>
</feature>
<dbReference type="Proteomes" id="UP000662931">
    <property type="component" value="Chromosome 1"/>
</dbReference>
<evidence type="ECO:0000259" key="7">
    <source>
        <dbReference type="Pfam" id="PF04003"/>
    </source>
</evidence>
<dbReference type="SMART" id="SM00320">
    <property type="entry name" value="WD40"/>
    <property type="match status" value="13"/>
</dbReference>
<evidence type="ECO:0000256" key="1">
    <source>
        <dbReference type="ARBA" id="ARBA00010226"/>
    </source>
</evidence>
<keyword evidence="9" id="KW-1185">Reference proteome</keyword>
<organism evidence="8 9">
    <name type="scientific">Eeniella nana</name>
    <name type="common">Yeast</name>
    <name type="synonym">Brettanomyces nanus</name>
    <dbReference type="NCBI Taxonomy" id="13502"/>
    <lineage>
        <taxon>Eukaryota</taxon>
        <taxon>Fungi</taxon>
        <taxon>Dikarya</taxon>
        <taxon>Ascomycota</taxon>
        <taxon>Saccharomycotina</taxon>
        <taxon>Pichiomycetes</taxon>
        <taxon>Pichiales</taxon>
        <taxon>Pichiaceae</taxon>
        <taxon>Brettanomyces</taxon>
    </lineage>
</organism>
<dbReference type="PROSITE" id="PS50294">
    <property type="entry name" value="WD_REPEATS_REGION"/>
    <property type="match status" value="3"/>
</dbReference>
<comment type="similarity">
    <text evidence="1">Belongs to the WD repeat PWP2 family.</text>
</comment>
<dbReference type="PRINTS" id="PR00320">
    <property type="entry name" value="GPROTEINBRPT"/>
</dbReference>
<dbReference type="PANTHER" id="PTHR19858:SF0">
    <property type="entry name" value="PERIODIC TRYPTOPHAN PROTEIN 2 HOMOLOG"/>
    <property type="match status" value="1"/>
</dbReference>
<dbReference type="GeneID" id="62195316"/>
<evidence type="ECO:0000256" key="4">
    <source>
        <dbReference type="ARBA" id="ARBA00022737"/>
    </source>
</evidence>
<dbReference type="Pfam" id="PF04003">
    <property type="entry name" value="Utp12"/>
    <property type="match status" value="1"/>
</dbReference>
<reference evidence="8" key="1">
    <citation type="submission" date="2020-10" db="EMBL/GenBank/DDBJ databases">
        <authorList>
            <person name="Roach M.J.R."/>
        </authorList>
    </citation>
    <scope>NUCLEOTIDE SEQUENCE</scope>
    <source>
        <strain evidence="8">CBS 1945</strain>
    </source>
</reference>
<dbReference type="InterPro" id="IPR007148">
    <property type="entry name" value="SSU_processome_Utp12"/>
</dbReference>